<feature type="compositionally biased region" description="Basic and acidic residues" evidence="1">
    <location>
        <begin position="145"/>
        <end position="183"/>
    </location>
</feature>
<protein>
    <submittedName>
        <fullName evidence="2">Uncharacterized protein</fullName>
    </submittedName>
</protein>
<name>A0AAD7HTC5_9AGAR</name>
<proteinExistence type="predicted"/>
<sequence length="256" mass="28638">MKPLRNVPHHREEAEGRWKWRQEKGWKKTKWEEGQRARVERGKEEGTTERGRKARKEQARQCRVGKEGGKTETRQGADGKRGNGEKVRPSENTEEGGKRETEAGEETERNNGRRPSRRNGKVERSITHETGVGAGTGNGRMRGGAQDEGRGREAKVETEERGREANGKEQEVAKREVGEHSEEQNWGDGRARTSFSPGTSTPPSNTSSTDSFHPTSSPPRARARIKIGEAAQRKRAVEVCPARLEPGGTQRRSDAW</sequence>
<feature type="compositionally biased region" description="Gly residues" evidence="1">
    <location>
        <begin position="132"/>
        <end position="142"/>
    </location>
</feature>
<feature type="compositionally biased region" description="Low complexity" evidence="1">
    <location>
        <begin position="193"/>
        <end position="211"/>
    </location>
</feature>
<dbReference type="Proteomes" id="UP001215280">
    <property type="component" value="Unassembled WGS sequence"/>
</dbReference>
<feature type="compositionally biased region" description="Basic and acidic residues" evidence="1">
    <location>
        <begin position="22"/>
        <end position="111"/>
    </location>
</feature>
<accession>A0AAD7HTC5</accession>
<dbReference type="AlphaFoldDB" id="A0AAD7HTC5"/>
<gene>
    <name evidence="2" type="ORF">DFH07DRAFT_782550</name>
</gene>
<evidence type="ECO:0000256" key="1">
    <source>
        <dbReference type="SAM" id="MobiDB-lite"/>
    </source>
</evidence>
<dbReference type="EMBL" id="JARJLG010000214">
    <property type="protein sequence ID" value="KAJ7727120.1"/>
    <property type="molecule type" value="Genomic_DNA"/>
</dbReference>
<comment type="caution">
    <text evidence="2">The sequence shown here is derived from an EMBL/GenBank/DDBJ whole genome shotgun (WGS) entry which is preliminary data.</text>
</comment>
<keyword evidence="3" id="KW-1185">Reference proteome</keyword>
<organism evidence="2 3">
    <name type="scientific">Mycena maculata</name>
    <dbReference type="NCBI Taxonomy" id="230809"/>
    <lineage>
        <taxon>Eukaryota</taxon>
        <taxon>Fungi</taxon>
        <taxon>Dikarya</taxon>
        <taxon>Basidiomycota</taxon>
        <taxon>Agaricomycotina</taxon>
        <taxon>Agaricomycetes</taxon>
        <taxon>Agaricomycetidae</taxon>
        <taxon>Agaricales</taxon>
        <taxon>Marasmiineae</taxon>
        <taxon>Mycenaceae</taxon>
        <taxon>Mycena</taxon>
    </lineage>
</organism>
<evidence type="ECO:0000313" key="3">
    <source>
        <dbReference type="Proteomes" id="UP001215280"/>
    </source>
</evidence>
<reference evidence="2" key="1">
    <citation type="submission" date="2023-03" db="EMBL/GenBank/DDBJ databases">
        <title>Massive genome expansion in bonnet fungi (Mycena s.s.) driven by repeated elements and novel gene families across ecological guilds.</title>
        <authorList>
            <consortium name="Lawrence Berkeley National Laboratory"/>
            <person name="Harder C.B."/>
            <person name="Miyauchi S."/>
            <person name="Viragh M."/>
            <person name="Kuo A."/>
            <person name="Thoen E."/>
            <person name="Andreopoulos B."/>
            <person name="Lu D."/>
            <person name="Skrede I."/>
            <person name="Drula E."/>
            <person name="Henrissat B."/>
            <person name="Morin E."/>
            <person name="Kohler A."/>
            <person name="Barry K."/>
            <person name="LaButti K."/>
            <person name="Morin E."/>
            <person name="Salamov A."/>
            <person name="Lipzen A."/>
            <person name="Mereny Z."/>
            <person name="Hegedus B."/>
            <person name="Baldrian P."/>
            <person name="Stursova M."/>
            <person name="Weitz H."/>
            <person name="Taylor A."/>
            <person name="Grigoriev I.V."/>
            <person name="Nagy L.G."/>
            <person name="Martin F."/>
            <person name="Kauserud H."/>
        </authorList>
    </citation>
    <scope>NUCLEOTIDE SEQUENCE</scope>
    <source>
        <strain evidence="2">CBHHK188m</strain>
    </source>
</reference>
<evidence type="ECO:0000313" key="2">
    <source>
        <dbReference type="EMBL" id="KAJ7727120.1"/>
    </source>
</evidence>
<feature type="region of interest" description="Disordered" evidence="1">
    <location>
        <begin position="22"/>
        <end position="256"/>
    </location>
</feature>